<dbReference type="PANTHER" id="PTHR43741:SF4">
    <property type="entry name" value="FMN-DEPENDENT NADH:QUINONE OXIDOREDUCTASE"/>
    <property type="match status" value="1"/>
</dbReference>
<feature type="domain" description="Flavodoxin-like fold" evidence="7">
    <location>
        <begin position="1"/>
        <end position="163"/>
    </location>
</feature>
<dbReference type="SUPFAM" id="SSF52218">
    <property type="entry name" value="Flavoproteins"/>
    <property type="match status" value="1"/>
</dbReference>
<proteinExistence type="inferred from homology"/>
<comment type="function">
    <text evidence="6">Quinone reductase that provides resistance to thiol-specific stress caused by electrophilic quinones.</text>
</comment>
<dbReference type="EC" id="1.6.5.-" evidence="6"/>
<evidence type="ECO:0000259" key="7">
    <source>
        <dbReference type="Pfam" id="PF02525"/>
    </source>
</evidence>
<comment type="catalytic activity">
    <reaction evidence="5">
        <text>N,N-dimethyl-1,4-phenylenediamine + anthranilate + 2 NAD(+) = 2-(4-dimethylaminophenyl)diazenylbenzoate + 2 NADH + 2 H(+)</text>
        <dbReference type="Rhea" id="RHEA:55872"/>
        <dbReference type="ChEBI" id="CHEBI:15378"/>
        <dbReference type="ChEBI" id="CHEBI:15783"/>
        <dbReference type="ChEBI" id="CHEBI:16567"/>
        <dbReference type="ChEBI" id="CHEBI:57540"/>
        <dbReference type="ChEBI" id="CHEBI:57945"/>
        <dbReference type="ChEBI" id="CHEBI:71579"/>
        <dbReference type="EC" id="1.7.1.17"/>
    </reaction>
    <physiologicalReaction direction="right-to-left" evidence="5">
        <dbReference type="Rhea" id="RHEA:55874"/>
    </physiologicalReaction>
</comment>
<feature type="binding site" evidence="6">
    <location>
        <position position="9"/>
    </location>
    <ligand>
        <name>FMN</name>
        <dbReference type="ChEBI" id="CHEBI:58210"/>
    </ligand>
</feature>
<dbReference type="GO" id="GO:0016655">
    <property type="term" value="F:oxidoreductase activity, acting on NAD(P)H, quinone or similar compound as acceptor"/>
    <property type="evidence" value="ECO:0007669"/>
    <property type="project" value="InterPro"/>
</dbReference>
<evidence type="ECO:0000256" key="2">
    <source>
        <dbReference type="ARBA" id="ARBA00022643"/>
    </source>
</evidence>
<evidence type="ECO:0000313" key="9">
    <source>
        <dbReference type="Proteomes" id="UP000007947"/>
    </source>
</evidence>
<accession>F5XF86</accession>
<evidence type="ECO:0000256" key="5">
    <source>
        <dbReference type="ARBA" id="ARBA00048542"/>
    </source>
</evidence>
<gene>
    <name evidence="6 8" type="primary">azoR</name>
    <name evidence="8" type="ordered locus">MLP_48100</name>
</gene>
<keyword evidence="1 6" id="KW-0285">Flavoprotein</keyword>
<keyword evidence="4 6" id="KW-0520">NAD</keyword>
<comment type="caution">
    <text evidence="6">Lacks conserved residue(s) required for the propagation of feature annotation.</text>
</comment>
<comment type="subunit">
    <text evidence="6">Homodimer.</text>
</comment>
<organism evidence="8 9">
    <name type="scientific">Microlunatus phosphovorus (strain ATCC 700054 / DSM 10555 / JCM 9379 / NBRC 101784 / NCIMB 13414 / VKM Ac-1990 / NM-1)</name>
    <dbReference type="NCBI Taxonomy" id="1032480"/>
    <lineage>
        <taxon>Bacteria</taxon>
        <taxon>Bacillati</taxon>
        <taxon>Actinomycetota</taxon>
        <taxon>Actinomycetes</taxon>
        <taxon>Propionibacteriales</taxon>
        <taxon>Propionibacteriaceae</taxon>
        <taxon>Microlunatus</taxon>
    </lineage>
</organism>
<keyword evidence="9" id="KW-1185">Reference proteome</keyword>
<dbReference type="EC" id="1.7.1.17" evidence="6"/>
<comment type="catalytic activity">
    <reaction evidence="6">
        <text>2 a quinone + NADH + H(+) = 2 a 1,4-benzosemiquinone + NAD(+)</text>
        <dbReference type="Rhea" id="RHEA:65952"/>
        <dbReference type="ChEBI" id="CHEBI:15378"/>
        <dbReference type="ChEBI" id="CHEBI:57540"/>
        <dbReference type="ChEBI" id="CHEBI:57945"/>
        <dbReference type="ChEBI" id="CHEBI:132124"/>
        <dbReference type="ChEBI" id="CHEBI:134225"/>
    </reaction>
</comment>
<dbReference type="GO" id="GO:0009055">
    <property type="term" value="F:electron transfer activity"/>
    <property type="evidence" value="ECO:0007669"/>
    <property type="project" value="UniProtKB-UniRule"/>
</dbReference>
<dbReference type="InterPro" id="IPR050104">
    <property type="entry name" value="FMN-dep_NADH:Q_OxRdtase_AzoR1"/>
</dbReference>
<dbReference type="HAMAP" id="MF_01216">
    <property type="entry name" value="Azoreductase_type1"/>
    <property type="match status" value="1"/>
</dbReference>
<dbReference type="KEGG" id="mph:MLP_48100"/>
<dbReference type="Gene3D" id="3.40.50.360">
    <property type="match status" value="1"/>
</dbReference>
<dbReference type="InterPro" id="IPR023048">
    <property type="entry name" value="NADH:quinone_OxRdtase_FMN_depd"/>
</dbReference>
<feature type="binding site" evidence="6">
    <location>
        <begin position="15"/>
        <end position="17"/>
    </location>
    <ligand>
        <name>FMN</name>
        <dbReference type="ChEBI" id="CHEBI:58210"/>
    </ligand>
</feature>
<dbReference type="InterPro" id="IPR029039">
    <property type="entry name" value="Flavoprotein-like_sf"/>
</dbReference>
<evidence type="ECO:0000256" key="4">
    <source>
        <dbReference type="ARBA" id="ARBA00023027"/>
    </source>
</evidence>
<dbReference type="PANTHER" id="PTHR43741">
    <property type="entry name" value="FMN-DEPENDENT NADH-AZOREDUCTASE 1"/>
    <property type="match status" value="1"/>
</dbReference>
<keyword evidence="3 6" id="KW-0560">Oxidoreductase</keyword>
<name>F5XF86_MICPN</name>
<dbReference type="Proteomes" id="UP000007947">
    <property type="component" value="Chromosome"/>
</dbReference>
<dbReference type="RefSeq" id="WP_013865648.1">
    <property type="nucleotide sequence ID" value="NC_015635.1"/>
</dbReference>
<keyword evidence="2 6" id="KW-0288">FMN</keyword>
<dbReference type="HOGENOM" id="CLU_088964_0_1_11"/>
<evidence type="ECO:0000313" key="8">
    <source>
        <dbReference type="EMBL" id="BAK37824.1"/>
    </source>
</evidence>
<dbReference type="OrthoDB" id="9805013at2"/>
<dbReference type="InterPro" id="IPR003680">
    <property type="entry name" value="Flavodoxin_fold"/>
</dbReference>
<dbReference type="EMBL" id="AP012204">
    <property type="protein sequence ID" value="BAK37824.1"/>
    <property type="molecule type" value="Genomic_DNA"/>
</dbReference>
<reference evidence="8 9" key="1">
    <citation type="submission" date="2011-05" db="EMBL/GenBank/DDBJ databases">
        <title>Whole genome sequence of Microlunatus phosphovorus NM-1.</title>
        <authorList>
            <person name="Hosoyama A."/>
            <person name="Sasaki K."/>
            <person name="Harada T."/>
            <person name="Igarashi R."/>
            <person name="Kawakoshi A."/>
            <person name="Sasagawa M."/>
            <person name="Fukada J."/>
            <person name="Nakamura S."/>
            <person name="Katano Y."/>
            <person name="Hanada S."/>
            <person name="Kamagata Y."/>
            <person name="Nakamura N."/>
            <person name="Yamazaki S."/>
            <person name="Fujita N."/>
        </authorList>
    </citation>
    <scope>NUCLEOTIDE SEQUENCE [LARGE SCALE GENOMIC DNA]</scope>
    <source>
        <strain evidence="9">ATCC 700054 / DSM 10555 / JCM 9379 / NBRC 101784 / NCIMB 13414 / VKM Ac-1990 / NM-1</strain>
    </source>
</reference>
<dbReference type="GO" id="GO:0010181">
    <property type="term" value="F:FMN binding"/>
    <property type="evidence" value="ECO:0007669"/>
    <property type="project" value="UniProtKB-UniRule"/>
</dbReference>
<evidence type="ECO:0000256" key="1">
    <source>
        <dbReference type="ARBA" id="ARBA00022630"/>
    </source>
</evidence>
<feature type="binding site" evidence="6">
    <location>
        <begin position="133"/>
        <end position="136"/>
    </location>
    <ligand>
        <name>FMN</name>
        <dbReference type="ChEBI" id="CHEBI:58210"/>
    </ligand>
</feature>
<comment type="similarity">
    <text evidence="6">Belongs to the azoreductase type 1 family.</text>
</comment>
<dbReference type="AlphaFoldDB" id="F5XF86"/>
<evidence type="ECO:0000256" key="3">
    <source>
        <dbReference type="ARBA" id="ARBA00023002"/>
    </source>
</evidence>
<sequence>MSLFRIDASIQGDRSFSSALADLVQHEVTAAHPDEPVITRHLGNEPLPADAWQTAILANFTDPAARTQSQRSAVALAQTLTRELTEADAAVLALPLYNWGVSQHVKTWIDLAIAGAAPGSRLLDGTPVVLVTTRGGAYGPGTPKEGWDHSIGYLRRILADVWGAELTVIERELTLFGLNPALDGLADLAAITKQQAEQAAVEAGRALADRLDARVAA</sequence>
<evidence type="ECO:0000256" key="6">
    <source>
        <dbReference type="HAMAP-Rule" id="MF_01216"/>
    </source>
</evidence>
<comment type="cofactor">
    <cofactor evidence="6">
        <name>FMN</name>
        <dbReference type="ChEBI" id="CHEBI:58210"/>
    </cofactor>
    <text evidence="6">Binds 1 FMN per subunit.</text>
</comment>
<comment type="function">
    <text evidence="6">Also exhibits azoreductase activity. Catalyzes the reductive cleavage of the azo bond in aromatic azo compounds to the corresponding amines.</text>
</comment>
<dbReference type="STRING" id="1032480.MLP_48100"/>
<dbReference type="GO" id="GO:0016652">
    <property type="term" value="F:oxidoreductase activity, acting on NAD(P)H as acceptor"/>
    <property type="evidence" value="ECO:0007669"/>
    <property type="project" value="UniProtKB-UniRule"/>
</dbReference>
<protein>
    <recommendedName>
        <fullName evidence="6">FMN dependent NADH:quinone oxidoreductase</fullName>
        <ecNumber evidence="6">1.6.5.-</ecNumber>
    </recommendedName>
    <alternativeName>
        <fullName evidence="6">Azo-dye reductase</fullName>
    </alternativeName>
    <alternativeName>
        <fullName evidence="6">FMN-dependent NADH-azo compound oxidoreductase</fullName>
    </alternativeName>
    <alternativeName>
        <fullName evidence="6">FMN-dependent NADH-azoreductase</fullName>
        <ecNumber evidence="6">1.7.1.17</ecNumber>
    </alternativeName>
</protein>
<dbReference type="Pfam" id="PF02525">
    <property type="entry name" value="Flavodoxin_2"/>
    <property type="match status" value="1"/>
</dbReference>
<dbReference type="eggNOG" id="COG1182">
    <property type="taxonomic scope" value="Bacteria"/>
</dbReference>